<dbReference type="GO" id="GO:0008942">
    <property type="term" value="F:nitrite reductase [NAD(P)H] activity"/>
    <property type="evidence" value="ECO:0007669"/>
    <property type="project" value="UniProtKB-EC"/>
</dbReference>
<dbReference type="InterPro" id="IPR036136">
    <property type="entry name" value="Nit/Sulf_reduc_fer-like_dom_sf"/>
</dbReference>
<dbReference type="EMBL" id="CP001720">
    <property type="protein sequence ID" value="ACV64246.1"/>
    <property type="molecule type" value="Genomic_DNA"/>
</dbReference>
<feature type="domain" description="Nitrite/sulphite reductase 4Fe-4S" evidence="7">
    <location>
        <begin position="82"/>
        <end position="216"/>
    </location>
</feature>
<evidence type="ECO:0000256" key="5">
    <source>
        <dbReference type="ARBA" id="ARBA00023004"/>
    </source>
</evidence>
<dbReference type="InterPro" id="IPR006067">
    <property type="entry name" value="NO2/SO3_Rdtase_4Fe4S_dom"/>
</dbReference>
<dbReference type="PROSITE" id="PS00365">
    <property type="entry name" value="NIR_SIR"/>
    <property type="match status" value="1"/>
</dbReference>
<dbReference type="SUPFAM" id="SSF56014">
    <property type="entry name" value="Nitrite and sulphite reductase 4Fe-4S domain-like"/>
    <property type="match status" value="1"/>
</dbReference>
<dbReference type="GO" id="GO:0051539">
    <property type="term" value="F:4 iron, 4 sulfur cluster binding"/>
    <property type="evidence" value="ECO:0007669"/>
    <property type="project" value="UniProtKB-KW"/>
</dbReference>
<keyword evidence="6" id="KW-0411">Iron-sulfur</keyword>
<dbReference type="Pfam" id="PF01077">
    <property type="entry name" value="NIR_SIR"/>
    <property type="match status" value="1"/>
</dbReference>
<dbReference type="RefSeq" id="WP_015758936.1">
    <property type="nucleotide sequence ID" value="NC_013216.1"/>
</dbReference>
<dbReference type="Gene3D" id="3.90.480.10">
    <property type="entry name" value="Sulfite Reductase Hemoprotein,Domain 2"/>
    <property type="match status" value="1"/>
</dbReference>
<proteinExistence type="predicted"/>
<dbReference type="eggNOG" id="COG1251">
    <property type="taxonomic scope" value="Bacteria"/>
</dbReference>
<evidence type="ECO:0000313" key="9">
    <source>
        <dbReference type="EMBL" id="ACV64246.1"/>
    </source>
</evidence>
<accession>C8VVV9</accession>
<evidence type="ECO:0000256" key="4">
    <source>
        <dbReference type="ARBA" id="ARBA00023002"/>
    </source>
</evidence>
<dbReference type="SUPFAM" id="SSF55124">
    <property type="entry name" value="Nitrite/Sulfite reductase N-terminal domain-like"/>
    <property type="match status" value="1"/>
</dbReference>
<evidence type="ECO:0000259" key="7">
    <source>
        <dbReference type="Pfam" id="PF01077"/>
    </source>
</evidence>
<dbReference type="InterPro" id="IPR052034">
    <property type="entry name" value="NasD-like"/>
</dbReference>
<dbReference type="Pfam" id="PF03460">
    <property type="entry name" value="NIR_SIR_ferr"/>
    <property type="match status" value="1"/>
</dbReference>
<keyword evidence="5" id="KW-0408">Iron</keyword>
<keyword evidence="4 9" id="KW-0560">Oxidoreductase</keyword>
<evidence type="ECO:0000259" key="8">
    <source>
        <dbReference type="Pfam" id="PF03460"/>
    </source>
</evidence>
<evidence type="ECO:0000256" key="6">
    <source>
        <dbReference type="ARBA" id="ARBA00023014"/>
    </source>
</evidence>
<dbReference type="EC" id="1.7.1.4" evidence="9"/>
<dbReference type="Gene3D" id="3.30.413.10">
    <property type="entry name" value="Sulfite Reductase Hemoprotein, domain 1"/>
    <property type="match status" value="1"/>
</dbReference>
<dbReference type="HOGENOM" id="CLU_072599_0_0_9"/>
<dbReference type="STRING" id="485916.Dtox_3530"/>
<dbReference type="InterPro" id="IPR045854">
    <property type="entry name" value="NO2/SO3_Rdtase_4Fe4S_sf"/>
</dbReference>
<dbReference type="InterPro" id="IPR006066">
    <property type="entry name" value="NO2/SO3_Rdtase_FeS/sirohaem_BS"/>
</dbReference>
<dbReference type="GO" id="GO:0020037">
    <property type="term" value="F:heme binding"/>
    <property type="evidence" value="ECO:0007669"/>
    <property type="project" value="InterPro"/>
</dbReference>
<protein>
    <submittedName>
        <fullName evidence="9">Nitrite reductase (NAD(P)H)</fullName>
        <ecNumber evidence="9">1.7.1.4</ecNumber>
    </submittedName>
</protein>
<dbReference type="InterPro" id="IPR017220">
    <property type="entry name" value="Sulphite_reductase_assimil"/>
</dbReference>
<evidence type="ECO:0000256" key="2">
    <source>
        <dbReference type="ARBA" id="ARBA00022617"/>
    </source>
</evidence>
<dbReference type="Proteomes" id="UP000002217">
    <property type="component" value="Chromosome"/>
</dbReference>
<keyword evidence="10" id="KW-1185">Reference proteome</keyword>
<dbReference type="OrthoDB" id="9800558at2"/>
<dbReference type="PIRSF" id="PIRSF037487">
    <property type="entry name" value="Sulfite_red_assimil"/>
    <property type="match status" value="1"/>
</dbReference>
<gene>
    <name evidence="9" type="ordered locus">Dtox_3530</name>
</gene>
<keyword evidence="2" id="KW-0349">Heme</keyword>
<feature type="domain" description="Nitrite/Sulfite reductase ferredoxin-like" evidence="8">
    <location>
        <begin position="10"/>
        <end position="72"/>
    </location>
</feature>
<name>C8VVV9_DESAS</name>
<dbReference type="InterPro" id="IPR005117">
    <property type="entry name" value="NiRdtase/SiRdtase_haem-b_fer"/>
</dbReference>
<evidence type="ECO:0000313" key="10">
    <source>
        <dbReference type="Proteomes" id="UP000002217"/>
    </source>
</evidence>
<keyword evidence="3" id="KW-0479">Metal-binding</keyword>
<dbReference type="PANTHER" id="PTHR43809:SF1">
    <property type="entry name" value="NITRITE REDUCTASE (NADH) LARGE SUBUNIT"/>
    <property type="match status" value="1"/>
</dbReference>
<keyword evidence="1" id="KW-0004">4Fe-4S</keyword>
<dbReference type="KEGG" id="dae:Dtox_3530"/>
<dbReference type="PANTHER" id="PTHR43809">
    <property type="entry name" value="NITRITE REDUCTASE (NADH) LARGE SUBUNIT"/>
    <property type="match status" value="1"/>
</dbReference>
<evidence type="ECO:0000256" key="3">
    <source>
        <dbReference type="ARBA" id="ARBA00022723"/>
    </source>
</evidence>
<dbReference type="PRINTS" id="PR00397">
    <property type="entry name" value="SIROHAEM"/>
</dbReference>
<sequence>MAENPQGAILQRDKQTYAIVLRSPVGLLSADNLENIAKVVRKYNIPTVKITSAQRMALVGIKAEEAEQIRSETGMEMALASGPAIHYVQACPGTTLCAYGKQDSLGLALELEKLFVNNPMPAKTKISVSGCPMNCAEGYVRDIGIFASKEGWTLVFGGNSGGRPRIGDVIATNLTRKELIALVIKCLAIYQANAKTRERSYRFIERFGVEEFKKAVLE</sequence>
<organism evidence="9 10">
    <name type="scientific">Desulfofarcimen acetoxidans (strain ATCC 49208 / DSM 771 / KCTC 5769 / VKM B-1644 / 5575)</name>
    <name type="common">Desulfotomaculum acetoxidans</name>
    <dbReference type="NCBI Taxonomy" id="485916"/>
    <lineage>
        <taxon>Bacteria</taxon>
        <taxon>Bacillati</taxon>
        <taxon>Bacillota</taxon>
        <taxon>Clostridia</taxon>
        <taxon>Eubacteriales</taxon>
        <taxon>Peptococcaceae</taxon>
        <taxon>Desulfofarcimen</taxon>
    </lineage>
</organism>
<dbReference type="AlphaFoldDB" id="C8VVV9"/>
<dbReference type="GO" id="GO:0046872">
    <property type="term" value="F:metal ion binding"/>
    <property type="evidence" value="ECO:0007669"/>
    <property type="project" value="UniProtKB-KW"/>
</dbReference>
<evidence type="ECO:0000256" key="1">
    <source>
        <dbReference type="ARBA" id="ARBA00022485"/>
    </source>
</evidence>
<reference evidence="9 10" key="1">
    <citation type="journal article" date="2009" name="Stand. Genomic Sci.">
        <title>Complete genome sequence of Desulfotomaculum acetoxidans type strain (5575).</title>
        <authorList>
            <person name="Spring S."/>
            <person name="Lapidus A."/>
            <person name="Schroder M."/>
            <person name="Gleim D."/>
            <person name="Sims D."/>
            <person name="Meincke L."/>
            <person name="Glavina Del Rio T."/>
            <person name="Tice H."/>
            <person name="Copeland A."/>
            <person name="Cheng J.F."/>
            <person name="Lucas S."/>
            <person name="Chen F."/>
            <person name="Nolan M."/>
            <person name="Bruce D."/>
            <person name="Goodwin L."/>
            <person name="Pitluck S."/>
            <person name="Ivanova N."/>
            <person name="Mavromatis K."/>
            <person name="Mikhailova N."/>
            <person name="Pati A."/>
            <person name="Chen A."/>
            <person name="Palaniappan K."/>
            <person name="Land M."/>
            <person name="Hauser L."/>
            <person name="Chang Y.J."/>
            <person name="Jeffries C.D."/>
            <person name="Chain P."/>
            <person name="Saunders E."/>
            <person name="Brettin T."/>
            <person name="Detter J.C."/>
            <person name="Goker M."/>
            <person name="Bristow J."/>
            <person name="Eisen J.A."/>
            <person name="Markowitz V."/>
            <person name="Hugenholtz P."/>
            <person name="Kyrpides N.C."/>
            <person name="Klenk H.P."/>
            <person name="Han C."/>
        </authorList>
    </citation>
    <scope>NUCLEOTIDE SEQUENCE [LARGE SCALE GENOMIC DNA]</scope>
    <source>
        <strain evidence="10">ATCC 49208 / DSM 771 / VKM B-1644</strain>
    </source>
</reference>